<dbReference type="Pfam" id="PF09949">
    <property type="entry name" value="APP1_cat"/>
    <property type="match status" value="1"/>
</dbReference>
<evidence type="ECO:0000259" key="2">
    <source>
        <dbReference type="Pfam" id="PF09949"/>
    </source>
</evidence>
<evidence type="ECO:0000256" key="1">
    <source>
        <dbReference type="SAM" id="MobiDB-lite"/>
    </source>
</evidence>
<dbReference type="PANTHER" id="PTHR28208">
    <property type="entry name" value="PHOSPHATIDATE PHOSPHATASE APP1"/>
    <property type="match status" value="1"/>
</dbReference>
<dbReference type="OrthoDB" id="541883at2759"/>
<keyword evidence="4" id="KW-1185">Reference proteome</keyword>
<evidence type="ECO:0000313" key="4">
    <source>
        <dbReference type="Proteomes" id="UP000094336"/>
    </source>
</evidence>
<dbReference type="InterPro" id="IPR019236">
    <property type="entry name" value="APP1_cat"/>
</dbReference>
<dbReference type="AlphaFoldDB" id="A0A1E3QMC1"/>
<dbReference type="EMBL" id="KV454436">
    <property type="protein sequence ID" value="ODQ78232.1"/>
    <property type="molecule type" value="Genomic_DNA"/>
</dbReference>
<dbReference type="PANTHER" id="PTHR28208:SF3">
    <property type="entry name" value="PHOSPHATIDATE PHOSPHATASE APP1"/>
    <property type="match status" value="1"/>
</dbReference>
<dbReference type="GeneID" id="30149204"/>
<dbReference type="GO" id="GO:0008195">
    <property type="term" value="F:phosphatidate phosphatase activity"/>
    <property type="evidence" value="ECO:0007669"/>
    <property type="project" value="InterPro"/>
</dbReference>
<feature type="region of interest" description="Disordered" evidence="1">
    <location>
        <begin position="115"/>
        <end position="141"/>
    </location>
</feature>
<reference evidence="4" key="1">
    <citation type="submission" date="2016-05" db="EMBL/GenBank/DDBJ databases">
        <title>Comparative genomics of biotechnologically important yeasts.</title>
        <authorList>
            <consortium name="DOE Joint Genome Institute"/>
            <person name="Riley R."/>
            <person name="Haridas S."/>
            <person name="Wolfe K.H."/>
            <person name="Lopes M.R."/>
            <person name="Hittinger C.T."/>
            <person name="Goker M."/>
            <person name="Salamov A."/>
            <person name="Wisecaver J."/>
            <person name="Long T.M."/>
            <person name="Aerts A.L."/>
            <person name="Barry K."/>
            <person name="Choi C."/>
            <person name="Clum A."/>
            <person name="Coughlan A.Y."/>
            <person name="Deshpande S."/>
            <person name="Douglass A.P."/>
            <person name="Hanson S.J."/>
            <person name="Klenk H.-P."/>
            <person name="Labutti K."/>
            <person name="Lapidus A."/>
            <person name="Lindquist E."/>
            <person name="Lipzen A."/>
            <person name="Meier-Kolthoff J.P."/>
            <person name="Ohm R.A."/>
            <person name="Otillar R.P."/>
            <person name="Pangilinan J."/>
            <person name="Peng Y."/>
            <person name="Rokas A."/>
            <person name="Rosa C.A."/>
            <person name="Scheuner C."/>
            <person name="Sibirny A.A."/>
            <person name="Slot J.C."/>
            <person name="Stielow J.B."/>
            <person name="Sun H."/>
            <person name="Kurtzman C.P."/>
            <person name="Blackwell M."/>
            <person name="Grigoriev I.V."/>
            <person name="Jeffries T.W."/>
        </authorList>
    </citation>
    <scope>NUCLEOTIDE SEQUENCE [LARGE SCALE GENOMIC DNA]</scope>
    <source>
        <strain evidence="4">NRRL Y-12698</strain>
    </source>
</reference>
<gene>
    <name evidence="3" type="ORF">BABINDRAFT_25149</name>
</gene>
<dbReference type="RefSeq" id="XP_018983560.1">
    <property type="nucleotide sequence ID" value="XM_019131351.1"/>
</dbReference>
<feature type="non-terminal residue" evidence="3">
    <location>
        <position position="411"/>
    </location>
</feature>
<feature type="domain" description="Phosphatidate phosphatase APP1 catalytic" evidence="2">
    <location>
        <begin position="235"/>
        <end position="385"/>
    </location>
</feature>
<evidence type="ECO:0000313" key="3">
    <source>
        <dbReference type="EMBL" id="ODQ78232.1"/>
    </source>
</evidence>
<organism evidence="3 4">
    <name type="scientific">Babjeviella inositovora NRRL Y-12698</name>
    <dbReference type="NCBI Taxonomy" id="984486"/>
    <lineage>
        <taxon>Eukaryota</taxon>
        <taxon>Fungi</taxon>
        <taxon>Dikarya</taxon>
        <taxon>Ascomycota</taxon>
        <taxon>Saccharomycotina</taxon>
        <taxon>Pichiomycetes</taxon>
        <taxon>Serinales incertae sedis</taxon>
        <taxon>Babjeviella</taxon>
    </lineage>
</organism>
<accession>A0A1E3QMC1</accession>
<dbReference type="Proteomes" id="UP000094336">
    <property type="component" value="Unassembled WGS sequence"/>
</dbReference>
<dbReference type="STRING" id="984486.A0A1E3QMC1"/>
<name>A0A1E3QMC1_9ASCO</name>
<proteinExistence type="predicted"/>
<protein>
    <recommendedName>
        <fullName evidence="2">Phosphatidate phosphatase APP1 catalytic domain-containing protein</fullName>
    </recommendedName>
</protein>
<sequence>SRRLRLLGYVKSARITTSILNFAYDASSATQRALDALLNETNILKGALVVLYPSYCRKTDDGYVTKVRGWVNSPGGMTKKNRLLIGFARQLVKLNATNVPLKADETTAELYENELKETEDDDLTARPVRSADSSSSTLTSTSLNLSTNSDLLLNQRIAAFIARSVTNLELNIHIGSESPMHPDEVVHTTVVTDLNGHFSTQITTIYKPSLTHVHVASDETIFSMDEPLLVGTSGVSVISDIDDTIKLTGVTGEKRQLFTNVFATEVAAWTIPGVSDWYNAMHDRDVQFHYVSNSPWQLYPGLQEFFKASPFPLGSIHLKQYSGNLINSFMEPLVERKRASLKAILSDFSRRSFICVGDSGEYDFDAYCELAKNYPGQVAAIYIRCVPGTFSDFDDKEVLRDLRRSIQNWKT</sequence>
<dbReference type="InterPro" id="IPR052935">
    <property type="entry name" value="Mg2+_PAP"/>
</dbReference>
<feature type="non-terminal residue" evidence="3">
    <location>
        <position position="1"/>
    </location>
</feature>
<dbReference type="GO" id="GO:0030479">
    <property type="term" value="C:actin cortical patch"/>
    <property type="evidence" value="ECO:0007669"/>
    <property type="project" value="TreeGrafter"/>
</dbReference>
<feature type="compositionally biased region" description="Low complexity" evidence="1">
    <location>
        <begin position="132"/>
        <end position="141"/>
    </location>
</feature>